<reference evidence="2" key="1">
    <citation type="journal article" date="2023" name="Front. Plant Sci.">
        <title>Chromosomal-level genome assembly of Melastoma candidum provides insights into trichome evolution.</title>
        <authorList>
            <person name="Zhong Y."/>
            <person name="Wu W."/>
            <person name="Sun C."/>
            <person name="Zou P."/>
            <person name="Liu Y."/>
            <person name="Dai S."/>
            <person name="Zhou R."/>
        </authorList>
    </citation>
    <scope>NUCLEOTIDE SEQUENCE [LARGE SCALE GENOMIC DNA]</scope>
</reference>
<comment type="caution">
    <text evidence="1">The sequence shown here is derived from an EMBL/GenBank/DDBJ whole genome shotgun (WGS) entry which is preliminary data.</text>
</comment>
<proteinExistence type="predicted"/>
<evidence type="ECO:0000313" key="2">
    <source>
        <dbReference type="Proteomes" id="UP001057402"/>
    </source>
</evidence>
<dbReference type="Proteomes" id="UP001057402">
    <property type="component" value="Chromosome 7"/>
</dbReference>
<sequence>MDRSVPAAIDKPTKRRRRGRSRRIFDSLLCSTEIMLISLFLLSYHSSGVPASVEIVGEVLRRILCLSSKPLPVFFISNVIILAVAVLSGVGEGKNGRTRGVADDIYEEYVARCKATSAGRRDQDEKRIVLYSASGASTDRGKGSWSAAVGSDGRVKNKGPPRRKGRLALPGVVGEDVSRTLVVVVSDGGAEDVSPPEGKKAEKSSDVASPHGKRMLTLPGDVREHALESPATKEHASSSTACKHVMPKSPSDSSINRETHPSSISILVSDGGNKKGPNSDSVASPRGRGRSVAATRNGAAKTVEDMSNEEFNQRVEKYIAKTRRFLREEGALEVGSADIEHLQSFQNRRSKSLHNPYNISTFA</sequence>
<name>A0ACB9NUB5_9MYRT</name>
<protein>
    <submittedName>
        <fullName evidence="1">Uncharacterized protein</fullName>
    </submittedName>
</protein>
<evidence type="ECO:0000313" key="1">
    <source>
        <dbReference type="EMBL" id="KAI4339892.1"/>
    </source>
</evidence>
<keyword evidence="2" id="KW-1185">Reference proteome</keyword>
<accession>A0ACB9NUB5</accession>
<organism evidence="1 2">
    <name type="scientific">Melastoma candidum</name>
    <dbReference type="NCBI Taxonomy" id="119954"/>
    <lineage>
        <taxon>Eukaryota</taxon>
        <taxon>Viridiplantae</taxon>
        <taxon>Streptophyta</taxon>
        <taxon>Embryophyta</taxon>
        <taxon>Tracheophyta</taxon>
        <taxon>Spermatophyta</taxon>
        <taxon>Magnoliopsida</taxon>
        <taxon>eudicotyledons</taxon>
        <taxon>Gunneridae</taxon>
        <taxon>Pentapetalae</taxon>
        <taxon>rosids</taxon>
        <taxon>malvids</taxon>
        <taxon>Myrtales</taxon>
        <taxon>Melastomataceae</taxon>
        <taxon>Melastomatoideae</taxon>
        <taxon>Melastomateae</taxon>
        <taxon>Melastoma</taxon>
    </lineage>
</organism>
<gene>
    <name evidence="1" type="ORF">MLD38_024778</name>
</gene>
<dbReference type="EMBL" id="CM042886">
    <property type="protein sequence ID" value="KAI4339892.1"/>
    <property type="molecule type" value="Genomic_DNA"/>
</dbReference>